<sequence>MAVLITHPVGAPKERSEVANPPSYHGVTISNALPVANQERTGLLKNNTFSMKDIVISRQAGIPKTAQYSGL</sequence>
<dbReference type="EMBL" id="MNBE01000240">
    <property type="protein sequence ID" value="OKP12192.1"/>
    <property type="molecule type" value="Genomic_DNA"/>
</dbReference>
<evidence type="ECO:0000313" key="1">
    <source>
        <dbReference type="EMBL" id="OKP12192.1"/>
    </source>
</evidence>
<comment type="caution">
    <text evidence="1">The sequence shown here is derived from an EMBL/GenBank/DDBJ whole genome shotgun (WGS) entry which is preliminary data.</text>
</comment>
<reference evidence="1 2" key="1">
    <citation type="submission" date="2016-10" db="EMBL/GenBank/DDBJ databases">
        <title>Genome sequence of the ascomycete fungus Penicillium subrubescens.</title>
        <authorList>
            <person name="De Vries R.P."/>
            <person name="Peng M."/>
            <person name="Dilokpimol A."/>
            <person name="Hilden K."/>
            <person name="Makela M.R."/>
            <person name="Grigoriev I."/>
            <person name="Riley R."/>
            <person name="Granchi Z."/>
        </authorList>
    </citation>
    <scope>NUCLEOTIDE SEQUENCE [LARGE SCALE GENOMIC DNA]</scope>
    <source>
        <strain evidence="1 2">CBS 132785</strain>
    </source>
</reference>
<proteinExistence type="predicted"/>
<gene>
    <name evidence="1" type="ORF">PENSUB_2266</name>
</gene>
<dbReference type="Proteomes" id="UP000186955">
    <property type="component" value="Unassembled WGS sequence"/>
</dbReference>
<organism evidence="1 2">
    <name type="scientific">Penicillium subrubescens</name>
    <dbReference type="NCBI Taxonomy" id="1316194"/>
    <lineage>
        <taxon>Eukaryota</taxon>
        <taxon>Fungi</taxon>
        <taxon>Dikarya</taxon>
        <taxon>Ascomycota</taxon>
        <taxon>Pezizomycotina</taxon>
        <taxon>Eurotiomycetes</taxon>
        <taxon>Eurotiomycetidae</taxon>
        <taxon>Eurotiales</taxon>
        <taxon>Aspergillaceae</taxon>
        <taxon>Penicillium</taxon>
    </lineage>
</organism>
<protein>
    <submittedName>
        <fullName evidence="1">Uncharacterized protein</fullName>
    </submittedName>
</protein>
<accession>A0A1Q5UIA1</accession>
<evidence type="ECO:0000313" key="2">
    <source>
        <dbReference type="Proteomes" id="UP000186955"/>
    </source>
</evidence>
<keyword evidence="2" id="KW-1185">Reference proteome</keyword>
<name>A0A1Q5UIA1_9EURO</name>
<dbReference type="AlphaFoldDB" id="A0A1Q5UIA1"/>